<evidence type="ECO:0008006" key="4">
    <source>
        <dbReference type="Google" id="ProtNLM"/>
    </source>
</evidence>
<dbReference type="Proteomes" id="UP001596031">
    <property type="component" value="Unassembled WGS sequence"/>
</dbReference>
<protein>
    <recommendedName>
        <fullName evidence="4">Cell envelope biogenesis protein TolA</fullName>
    </recommendedName>
</protein>
<dbReference type="EMBL" id="JBHSMS010000029">
    <property type="protein sequence ID" value="MFC5511325.1"/>
    <property type="molecule type" value="Genomic_DNA"/>
</dbReference>
<organism evidence="2 3">
    <name type="scientific">Massilia jejuensis</name>
    <dbReference type="NCBI Taxonomy" id="648894"/>
    <lineage>
        <taxon>Bacteria</taxon>
        <taxon>Pseudomonadati</taxon>
        <taxon>Pseudomonadota</taxon>
        <taxon>Betaproteobacteria</taxon>
        <taxon>Burkholderiales</taxon>
        <taxon>Oxalobacteraceae</taxon>
        <taxon>Telluria group</taxon>
        <taxon>Massilia</taxon>
    </lineage>
</organism>
<comment type="caution">
    <text evidence="2">The sequence shown here is derived from an EMBL/GenBank/DDBJ whole genome shotgun (WGS) entry which is preliminary data.</text>
</comment>
<sequence>MTTKLKNVHALLIIGAAMLWTAHAKAQAVAPAPAMAPAAPAVVVPDAKTAYNTARDMAAANYKVARARCDAVTGNPRDVCVAEAKAERVRVEEEAGAAYKNTLKSYTQARMRIADANYDRDKARCGAVTGNDRDVCIKQAKATLIAAQADATADRKMIEARSNAREDKLTAEYRVALEKCDAFAGAAKDQCVDAAKTAYGK</sequence>
<evidence type="ECO:0000313" key="2">
    <source>
        <dbReference type="EMBL" id="MFC5511325.1"/>
    </source>
</evidence>
<name>A0ABW0PFA4_9BURK</name>
<evidence type="ECO:0000313" key="3">
    <source>
        <dbReference type="Proteomes" id="UP001596031"/>
    </source>
</evidence>
<gene>
    <name evidence="2" type="ORF">ACFPOU_09330</name>
</gene>
<accession>A0ABW0PFA4</accession>
<reference evidence="3" key="1">
    <citation type="journal article" date="2019" name="Int. J. Syst. Evol. Microbiol.">
        <title>The Global Catalogue of Microorganisms (GCM) 10K type strain sequencing project: providing services to taxonomists for standard genome sequencing and annotation.</title>
        <authorList>
            <consortium name="The Broad Institute Genomics Platform"/>
            <consortium name="The Broad Institute Genome Sequencing Center for Infectious Disease"/>
            <person name="Wu L."/>
            <person name="Ma J."/>
        </authorList>
    </citation>
    <scope>NUCLEOTIDE SEQUENCE [LARGE SCALE GENOMIC DNA]</scope>
    <source>
        <strain evidence="3">CCUG 38813</strain>
    </source>
</reference>
<proteinExistence type="predicted"/>
<feature type="chain" id="PRO_5045063193" description="Cell envelope biogenesis protein TolA" evidence="1">
    <location>
        <begin position="27"/>
        <end position="201"/>
    </location>
</feature>
<dbReference type="RefSeq" id="WP_379719782.1">
    <property type="nucleotide sequence ID" value="NZ_JBHSMS010000029.1"/>
</dbReference>
<keyword evidence="1" id="KW-0732">Signal</keyword>
<feature type="signal peptide" evidence="1">
    <location>
        <begin position="1"/>
        <end position="26"/>
    </location>
</feature>
<evidence type="ECO:0000256" key="1">
    <source>
        <dbReference type="SAM" id="SignalP"/>
    </source>
</evidence>
<keyword evidence="3" id="KW-1185">Reference proteome</keyword>